<evidence type="ECO:0000256" key="15">
    <source>
        <dbReference type="RuleBase" id="RU000352"/>
    </source>
</evidence>
<evidence type="ECO:0000256" key="4">
    <source>
        <dbReference type="ARBA" id="ARBA00011747"/>
    </source>
</evidence>
<feature type="domain" description="Tubulin/FtsZ GTPase" evidence="17">
    <location>
        <begin position="49"/>
        <end position="246"/>
    </location>
</feature>
<evidence type="ECO:0000256" key="1">
    <source>
        <dbReference type="ARBA" id="ARBA00001946"/>
    </source>
</evidence>
<keyword evidence="6 15" id="KW-0493">Microtubule</keyword>
<proteinExistence type="inferred from homology"/>
<dbReference type="PANTHER" id="PTHR11588">
    <property type="entry name" value="TUBULIN"/>
    <property type="match status" value="1"/>
</dbReference>
<dbReference type="InterPro" id="IPR037103">
    <property type="entry name" value="Tubulin/FtsZ-like_C"/>
</dbReference>
<dbReference type="InterPro" id="IPR002452">
    <property type="entry name" value="Alpha_tubulin"/>
</dbReference>
<comment type="subunit">
    <text evidence="4 15">Dimer of alpha and beta chains. A typical microtubule is a hollow water-filled tube with an outer diameter of 25 nm and an inner diameter of 15 nM. Alpha-beta heterodimers associate head-to-tail to form protofilaments running lengthwise along the microtubule wall with the beta-tubulin subunit facing the microtubule plus end conferring a structural polarity. Microtubules usually have 13 protofilaments but different protofilament numbers can be found in some organisms and specialized cells.</text>
</comment>
<dbReference type="EMBL" id="HBIB01027183">
    <property type="protein sequence ID" value="CAE0255408.1"/>
    <property type="molecule type" value="Transcribed_RNA"/>
</dbReference>
<comment type="function">
    <text evidence="13 15">Tubulin is the major constituent of microtubules, a cylinder consisting of laterally associated linear protofilaments composed of alpha- and beta-tubulin heterodimers. Microtubules grow by the addition of GTP-tubulin dimers to the microtubule end, where a stabilizing cap forms. Below the cap, tubulin dimers are in GDP-bound state, owing to GTPase activity of alpha-tubulin.</text>
</comment>
<dbReference type="SMART" id="SM00865">
    <property type="entry name" value="Tubulin_C"/>
    <property type="match status" value="1"/>
</dbReference>
<keyword evidence="5" id="KW-0963">Cytoplasm</keyword>
<dbReference type="Gene3D" id="3.40.50.1440">
    <property type="entry name" value="Tubulin/FtsZ, GTPase domain"/>
    <property type="match status" value="1"/>
</dbReference>
<dbReference type="GO" id="GO:0007017">
    <property type="term" value="P:microtubule-based process"/>
    <property type="evidence" value="ECO:0007669"/>
    <property type="project" value="InterPro"/>
</dbReference>
<evidence type="ECO:0000256" key="9">
    <source>
        <dbReference type="ARBA" id="ARBA00022801"/>
    </source>
</evidence>
<dbReference type="InterPro" id="IPR008280">
    <property type="entry name" value="Tub_FtsZ_C"/>
</dbReference>
<dbReference type="InterPro" id="IPR036525">
    <property type="entry name" value="Tubulin/FtsZ_GTPase_sf"/>
</dbReference>
<evidence type="ECO:0000256" key="7">
    <source>
        <dbReference type="ARBA" id="ARBA00022723"/>
    </source>
</evidence>
<evidence type="ECO:0000256" key="12">
    <source>
        <dbReference type="ARBA" id="ARBA00023212"/>
    </source>
</evidence>
<keyword evidence="10" id="KW-0460">Magnesium</keyword>
<comment type="similarity">
    <text evidence="3 15">Belongs to the tubulin family.</text>
</comment>
<evidence type="ECO:0000259" key="17">
    <source>
        <dbReference type="SMART" id="SM00864"/>
    </source>
</evidence>
<evidence type="ECO:0000256" key="10">
    <source>
        <dbReference type="ARBA" id="ARBA00022842"/>
    </source>
</evidence>
<evidence type="ECO:0000259" key="18">
    <source>
        <dbReference type="SMART" id="SM00865"/>
    </source>
</evidence>
<dbReference type="GO" id="GO:0005874">
    <property type="term" value="C:microtubule"/>
    <property type="evidence" value="ECO:0007669"/>
    <property type="project" value="UniProtKB-KW"/>
</dbReference>
<feature type="coiled-coil region" evidence="16">
    <location>
        <begin position="418"/>
        <end position="445"/>
    </location>
</feature>
<dbReference type="FunFam" id="1.10.287.600:FF:000001">
    <property type="entry name" value="Tubulin alpha chain"/>
    <property type="match status" value="1"/>
</dbReference>
<reference evidence="20" key="1">
    <citation type="submission" date="2021-01" db="EMBL/GenBank/DDBJ databases">
        <authorList>
            <person name="Corre E."/>
            <person name="Pelletier E."/>
            <person name="Niang G."/>
            <person name="Scheremetjew M."/>
            <person name="Finn R."/>
            <person name="Kale V."/>
            <person name="Holt S."/>
            <person name="Cochrane G."/>
            <person name="Meng A."/>
            <person name="Brown T."/>
            <person name="Cohen L."/>
        </authorList>
    </citation>
    <scope>NUCLEOTIDE SEQUENCE</scope>
    <source>
        <strain evidence="20">NIES-2562</strain>
    </source>
</reference>
<dbReference type="Gene3D" id="3.30.1330.20">
    <property type="entry name" value="Tubulin/FtsZ, C-terminal domain"/>
    <property type="match status" value="1"/>
</dbReference>
<evidence type="ECO:0000256" key="14">
    <source>
        <dbReference type="ARBA" id="ARBA00049117"/>
    </source>
</evidence>
<dbReference type="AlphaFoldDB" id="A0A7S3GAZ0"/>
<dbReference type="SMART" id="SM00864">
    <property type="entry name" value="Tubulin"/>
    <property type="match status" value="1"/>
</dbReference>
<dbReference type="InterPro" id="IPR003008">
    <property type="entry name" value="Tubulin_FtsZ_GTPase"/>
</dbReference>
<dbReference type="SUPFAM" id="SSF52490">
    <property type="entry name" value="Tubulin nucleotide-binding domain-like"/>
    <property type="match status" value="1"/>
</dbReference>
<name>A0A7S3GAZ0_9EUKA</name>
<dbReference type="InterPro" id="IPR000217">
    <property type="entry name" value="Tubulin"/>
</dbReference>
<keyword evidence="11 15" id="KW-0342">GTP-binding</keyword>
<evidence type="ECO:0000256" key="8">
    <source>
        <dbReference type="ARBA" id="ARBA00022741"/>
    </source>
</evidence>
<dbReference type="Pfam" id="PF00091">
    <property type="entry name" value="Tubulin"/>
    <property type="match status" value="1"/>
</dbReference>
<dbReference type="InterPro" id="IPR023123">
    <property type="entry name" value="Tubulin_C"/>
</dbReference>
<dbReference type="EMBL" id="HBIB01027184">
    <property type="protein sequence ID" value="CAE0255409.1"/>
    <property type="molecule type" value="Transcribed_RNA"/>
</dbReference>
<feature type="domain" description="Tubulin/FtsZ 2-layer sandwich" evidence="18">
    <location>
        <begin position="248"/>
        <end position="393"/>
    </location>
</feature>
<evidence type="ECO:0000313" key="20">
    <source>
        <dbReference type="EMBL" id="CAE0255409.1"/>
    </source>
</evidence>
<keyword evidence="9" id="KW-0378">Hydrolase</keyword>
<evidence type="ECO:0000256" key="13">
    <source>
        <dbReference type="ARBA" id="ARBA00034296"/>
    </source>
</evidence>
<dbReference type="PRINTS" id="PR01162">
    <property type="entry name" value="ALPHATUBULIN"/>
</dbReference>
<keyword evidence="12" id="KW-0206">Cytoskeleton</keyword>
<dbReference type="PRINTS" id="PR01161">
    <property type="entry name" value="TUBULIN"/>
</dbReference>
<dbReference type="InterPro" id="IPR017975">
    <property type="entry name" value="Tubulin_CS"/>
</dbReference>
<evidence type="ECO:0000256" key="2">
    <source>
        <dbReference type="ARBA" id="ARBA00004245"/>
    </source>
</evidence>
<accession>A0A7S3GAZ0</accession>
<dbReference type="PROSITE" id="PS00227">
    <property type="entry name" value="TUBULIN"/>
    <property type="match status" value="1"/>
</dbReference>
<comment type="cofactor">
    <cofactor evidence="1">
        <name>Mg(2+)</name>
        <dbReference type="ChEBI" id="CHEBI:18420"/>
    </cofactor>
</comment>
<organism evidence="20">
    <name type="scientific">Palpitomonas bilix</name>
    <dbReference type="NCBI Taxonomy" id="652834"/>
    <lineage>
        <taxon>Eukaryota</taxon>
        <taxon>Eukaryota incertae sedis</taxon>
    </lineage>
</organism>
<comment type="subcellular location">
    <subcellularLocation>
        <location evidence="2">Cytoplasm</location>
        <location evidence="2">Cytoskeleton</location>
    </subcellularLocation>
</comment>
<dbReference type="GO" id="GO:0016787">
    <property type="term" value="F:hydrolase activity"/>
    <property type="evidence" value="ECO:0007669"/>
    <property type="project" value="UniProtKB-KW"/>
</dbReference>
<protein>
    <recommendedName>
        <fullName evidence="15">Tubulin alpha chain</fullName>
    </recommendedName>
</protein>
<dbReference type="GO" id="GO:0005525">
    <property type="term" value="F:GTP binding"/>
    <property type="evidence" value="ECO:0007669"/>
    <property type="project" value="UniProtKB-UniRule"/>
</dbReference>
<evidence type="ECO:0000256" key="6">
    <source>
        <dbReference type="ARBA" id="ARBA00022701"/>
    </source>
</evidence>
<sequence length="450" mass="49704">MSEIISLHVGQAGIQAGQSCWELYCLEHGIQPDGQVSPGGLIGEREGGINTFFSETDEGGYVPRAVYVDLDSDVIDGVRTGTHRQLFPPDHLLAGKEGASHIFARGYHTQGKEIADHCMDKIRKLADACSDVQGFIVFNAVGGGTGSGLCSLLLERLSQDYSKKPKLGFAVYPSPQLSASVVEPYNALFATHTLVQHTDACVVMENEAIFDICLHPLEIERPTYTNLNRVIAQVVSSLTCSLRFDGALNSKLGEFQQNLCPFPPIHFLLASYSPFVPAEKACHELPSILDITKPIFKPPCMLAKCDYQQGKYLACCLAYRGEVVPRDVSTATGYISSNRVINFVDWCPTGFKGEISYSPPITLSDSSMAQTKYNACMLSNSTAVKEVFSRLAHKFDLMYAKRAFVHWYTAEGMEEGRFTEAREALANLEKDYNDIEAESEYSDEEDEEDY</sequence>
<dbReference type="FunFam" id="3.40.50.1440:FF:000007">
    <property type="entry name" value="Tubulin alpha chain"/>
    <property type="match status" value="1"/>
</dbReference>
<evidence type="ECO:0000313" key="19">
    <source>
        <dbReference type="EMBL" id="CAE0255408.1"/>
    </source>
</evidence>
<dbReference type="InterPro" id="IPR018316">
    <property type="entry name" value="Tubulin/FtsZ_2-layer-sand-dom"/>
</dbReference>
<evidence type="ECO:0000256" key="16">
    <source>
        <dbReference type="SAM" id="Coils"/>
    </source>
</evidence>
<evidence type="ECO:0000256" key="11">
    <source>
        <dbReference type="ARBA" id="ARBA00023134"/>
    </source>
</evidence>
<dbReference type="Gene3D" id="1.10.287.600">
    <property type="entry name" value="Helix hairpin bin"/>
    <property type="match status" value="1"/>
</dbReference>
<evidence type="ECO:0000256" key="3">
    <source>
        <dbReference type="ARBA" id="ARBA00009636"/>
    </source>
</evidence>
<comment type="catalytic activity">
    <reaction evidence="14">
        <text>GTP + H2O = GDP + phosphate + H(+)</text>
        <dbReference type="Rhea" id="RHEA:19669"/>
        <dbReference type="ChEBI" id="CHEBI:15377"/>
        <dbReference type="ChEBI" id="CHEBI:15378"/>
        <dbReference type="ChEBI" id="CHEBI:37565"/>
        <dbReference type="ChEBI" id="CHEBI:43474"/>
        <dbReference type="ChEBI" id="CHEBI:58189"/>
    </reaction>
    <physiologicalReaction direction="left-to-right" evidence="14">
        <dbReference type="Rhea" id="RHEA:19670"/>
    </physiologicalReaction>
</comment>
<gene>
    <name evidence="19" type="ORF">PBIL07802_LOCUS17662</name>
    <name evidence="20" type="ORF">PBIL07802_LOCUS17663</name>
</gene>
<dbReference type="SUPFAM" id="SSF55307">
    <property type="entry name" value="Tubulin C-terminal domain-like"/>
    <property type="match status" value="1"/>
</dbReference>
<dbReference type="CDD" id="cd02186">
    <property type="entry name" value="alpha_tubulin"/>
    <property type="match status" value="1"/>
</dbReference>
<keyword evidence="16" id="KW-0175">Coiled coil</keyword>
<dbReference type="GO" id="GO:0046872">
    <property type="term" value="F:metal ion binding"/>
    <property type="evidence" value="ECO:0007669"/>
    <property type="project" value="UniProtKB-KW"/>
</dbReference>
<keyword evidence="8 15" id="KW-0547">Nucleotide-binding</keyword>
<dbReference type="GO" id="GO:0005200">
    <property type="term" value="F:structural constituent of cytoskeleton"/>
    <property type="evidence" value="ECO:0007669"/>
    <property type="project" value="InterPro"/>
</dbReference>
<evidence type="ECO:0000256" key="5">
    <source>
        <dbReference type="ARBA" id="ARBA00022490"/>
    </source>
</evidence>
<dbReference type="Pfam" id="PF03953">
    <property type="entry name" value="Tubulin_C"/>
    <property type="match status" value="1"/>
</dbReference>
<keyword evidence="7" id="KW-0479">Metal-binding</keyword>